<name>A0A9Q9IPK7_9ACTN</name>
<feature type="transmembrane region" description="Helical" evidence="2">
    <location>
        <begin position="16"/>
        <end position="35"/>
    </location>
</feature>
<accession>A0A9Q9IPK7</accession>
<reference evidence="3" key="1">
    <citation type="submission" date="2021-04" db="EMBL/GenBank/DDBJ databases">
        <title>Dactylosporangium aurantiacum NRRL B-8018 full assembly.</title>
        <authorList>
            <person name="Hartkoorn R.C."/>
            <person name="Beaudoing E."/>
            <person name="Hot D."/>
        </authorList>
    </citation>
    <scope>NUCLEOTIDE SEQUENCE</scope>
    <source>
        <strain evidence="3">NRRL B-8018</strain>
    </source>
</reference>
<gene>
    <name evidence="3" type="ORF">Daura_23635</name>
</gene>
<feature type="compositionally biased region" description="Low complexity" evidence="1">
    <location>
        <begin position="55"/>
        <end position="68"/>
    </location>
</feature>
<keyword evidence="2" id="KW-1133">Transmembrane helix</keyword>
<organism evidence="3 4">
    <name type="scientific">Dactylosporangium aurantiacum</name>
    <dbReference type="NCBI Taxonomy" id="35754"/>
    <lineage>
        <taxon>Bacteria</taxon>
        <taxon>Bacillati</taxon>
        <taxon>Actinomycetota</taxon>
        <taxon>Actinomycetes</taxon>
        <taxon>Micromonosporales</taxon>
        <taxon>Micromonosporaceae</taxon>
        <taxon>Dactylosporangium</taxon>
    </lineage>
</organism>
<evidence type="ECO:0000313" key="3">
    <source>
        <dbReference type="EMBL" id="UWZ58893.1"/>
    </source>
</evidence>
<evidence type="ECO:0000313" key="4">
    <source>
        <dbReference type="Proteomes" id="UP001058003"/>
    </source>
</evidence>
<dbReference type="RefSeq" id="WP_033361556.1">
    <property type="nucleotide sequence ID" value="NZ_CP073767.1"/>
</dbReference>
<dbReference type="EMBL" id="CP073767">
    <property type="protein sequence ID" value="UWZ58893.1"/>
    <property type="molecule type" value="Genomic_DNA"/>
</dbReference>
<feature type="region of interest" description="Disordered" evidence="1">
    <location>
        <begin position="41"/>
        <end position="104"/>
    </location>
</feature>
<dbReference type="KEGG" id="daur:Daura_23635"/>
<keyword evidence="2" id="KW-0812">Transmembrane</keyword>
<dbReference type="OrthoDB" id="5195273at2"/>
<dbReference type="AlphaFoldDB" id="A0A9Q9IPK7"/>
<evidence type="ECO:0000256" key="1">
    <source>
        <dbReference type="SAM" id="MobiDB-lite"/>
    </source>
</evidence>
<proteinExistence type="predicted"/>
<dbReference type="Proteomes" id="UP001058003">
    <property type="component" value="Chromosome"/>
</dbReference>
<sequence length="104" mass="10064">MVVYLVLAGPDEANQFAAGAGLVVALLALAAPYLLPVAGGAAPMLEPDRAEDTGNARAAAGGQANTGADITGDGGPAQVVRSGDATADGPGSTANTGIVRRPRP</sequence>
<keyword evidence="4" id="KW-1185">Reference proteome</keyword>
<evidence type="ECO:0000256" key="2">
    <source>
        <dbReference type="SAM" id="Phobius"/>
    </source>
</evidence>
<protein>
    <submittedName>
        <fullName evidence="3">Uncharacterized protein</fullName>
    </submittedName>
</protein>
<keyword evidence="2" id="KW-0472">Membrane</keyword>